<dbReference type="RefSeq" id="WP_018855105.1">
    <property type="nucleotide sequence ID" value="NZ_LNCD01000085.1"/>
</dbReference>
<organism evidence="2 3">
    <name type="scientific">Rhizobium altiplani</name>
    <dbReference type="NCBI Taxonomy" id="1864509"/>
    <lineage>
        <taxon>Bacteria</taxon>
        <taxon>Pseudomonadati</taxon>
        <taxon>Pseudomonadota</taxon>
        <taxon>Alphaproteobacteria</taxon>
        <taxon>Hyphomicrobiales</taxon>
        <taxon>Rhizobiaceae</taxon>
        <taxon>Rhizobium/Agrobacterium group</taxon>
        <taxon>Rhizobium</taxon>
    </lineage>
</organism>
<gene>
    <name evidence="2" type="ORF">AS026_08920</name>
</gene>
<proteinExistence type="predicted"/>
<dbReference type="AlphaFoldDB" id="A0A109JJW1"/>
<name>A0A109JJW1_9HYPH</name>
<evidence type="ECO:0000313" key="3">
    <source>
        <dbReference type="Proteomes" id="UP000068164"/>
    </source>
</evidence>
<evidence type="ECO:0000259" key="1">
    <source>
        <dbReference type="Pfam" id="PF07883"/>
    </source>
</evidence>
<feature type="domain" description="Cupin type-2" evidence="1">
    <location>
        <begin position="31"/>
        <end position="99"/>
    </location>
</feature>
<dbReference type="InterPro" id="IPR013096">
    <property type="entry name" value="Cupin_2"/>
</dbReference>
<sequence length="141" mass="15758">MRDRNLIQIGTMEIRFLIDEDQSAGGLVMFEFTVPPQARVPAPHYHRDVDEVIYGLSGTMSTTLDGRKHEIAAGETLFIPRGYVHTHENLHGETAKALITMTPGLIGRRYFEEMASAINVQGKPDIEHVKAIMRLYGLVPA</sequence>
<protein>
    <submittedName>
        <fullName evidence="2">Cupin</fullName>
    </submittedName>
</protein>
<evidence type="ECO:0000313" key="2">
    <source>
        <dbReference type="EMBL" id="KWV50325.1"/>
    </source>
</evidence>
<dbReference type="PANTHER" id="PTHR36440">
    <property type="entry name" value="PUTATIVE (AFU_ORTHOLOGUE AFUA_8G07350)-RELATED"/>
    <property type="match status" value="1"/>
</dbReference>
<dbReference type="PANTHER" id="PTHR36440:SF1">
    <property type="entry name" value="PUTATIVE (AFU_ORTHOLOGUE AFUA_8G07350)-RELATED"/>
    <property type="match status" value="1"/>
</dbReference>
<dbReference type="InterPro" id="IPR014710">
    <property type="entry name" value="RmlC-like_jellyroll"/>
</dbReference>
<keyword evidence="3" id="KW-1185">Reference proteome</keyword>
<dbReference type="OrthoDB" id="9791637at2"/>
<comment type="caution">
    <text evidence="2">The sequence shown here is derived from an EMBL/GenBank/DDBJ whole genome shotgun (WGS) entry which is preliminary data.</text>
</comment>
<dbReference type="Pfam" id="PF07883">
    <property type="entry name" value="Cupin_2"/>
    <property type="match status" value="1"/>
</dbReference>
<dbReference type="Gene3D" id="2.60.120.10">
    <property type="entry name" value="Jelly Rolls"/>
    <property type="match status" value="1"/>
</dbReference>
<dbReference type="EMBL" id="LNCD01000085">
    <property type="protein sequence ID" value="KWV50325.1"/>
    <property type="molecule type" value="Genomic_DNA"/>
</dbReference>
<dbReference type="InterPro" id="IPR053146">
    <property type="entry name" value="QDO-like"/>
</dbReference>
<dbReference type="Proteomes" id="UP000068164">
    <property type="component" value="Unassembled WGS sequence"/>
</dbReference>
<reference evidence="2 3" key="1">
    <citation type="submission" date="2015-11" db="EMBL/GenBank/DDBJ databases">
        <title>Draft Genome Sequence of the Strain BR 10423 (Rhizobium sp.) isolated from nodules of Mimosa pudica.</title>
        <authorList>
            <person name="Barauna A.C."/>
            <person name="Zilli J.E."/>
            <person name="Simoes-Araujo J.L."/>
            <person name="Reis V.M."/>
            <person name="James E.K."/>
            <person name="Reis F.B.Jr."/>
            <person name="Rouws L.F."/>
            <person name="Passos S.R."/>
            <person name="Gois S.R."/>
        </authorList>
    </citation>
    <scope>NUCLEOTIDE SEQUENCE [LARGE SCALE GENOMIC DNA]</scope>
    <source>
        <strain evidence="2 3">BR10423</strain>
    </source>
</reference>
<dbReference type="SUPFAM" id="SSF51182">
    <property type="entry name" value="RmlC-like cupins"/>
    <property type="match status" value="1"/>
</dbReference>
<dbReference type="InterPro" id="IPR011051">
    <property type="entry name" value="RmlC_Cupin_sf"/>
</dbReference>
<accession>A0A109JJW1</accession>